<dbReference type="Pfam" id="PF04055">
    <property type="entry name" value="Radical_SAM"/>
    <property type="match status" value="1"/>
</dbReference>
<evidence type="ECO:0000313" key="2">
    <source>
        <dbReference type="EMBL" id="HJF84479.1"/>
    </source>
</evidence>
<evidence type="ECO:0000313" key="3">
    <source>
        <dbReference type="Proteomes" id="UP000780768"/>
    </source>
</evidence>
<accession>A0A921L750</accession>
<dbReference type="CDD" id="cd01335">
    <property type="entry name" value="Radical_SAM"/>
    <property type="match status" value="1"/>
</dbReference>
<dbReference type="InterPro" id="IPR034505">
    <property type="entry name" value="Coproporphyrinogen-III_oxidase"/>
</dbReference>
<dbReference type="SFLD" id="SFLDS00029">
    <property type="entry name" value="Radical_SAM"/>
    <property type="match status" value="1"/>
</dbReference>
<name>A0A921L750_9FIRM</name>
<proteinExistence type="predicted"/>
<dbReference type="NCBIfam" id="TIGR03994">
    <property type="entry name" value="rSAM_HemZ"/>
    <property type="match status" value="1"/>
</dbReference>
<reference evidence="2" key="1">
    <citation type="journal article" date="2021" name="PeerJ">
        <title>Extensive microbial diversity within the chicken gut microbiome revealed by metagenomics and culture.</title>
        <authorList>
            <person name="Gilroy R."/>
            <person name="Ravi A."/>
            <person name="Getino M."/>
            <person name="Pursley I."/>
            <person name="Horton D.L."/>
            <person name="Alikhan N.F."/>
            <person name="Baker D."/>
            <person name="Gharbi K."/>
            <person name="Hall N."/>
            <person name="Watson M."/>
            <person name="Adriaenssens E.M."/>
            <person name="Foster-Nyarko E."/>
            <person name="Jarju S."/>
            <person name="Secka A."/>
            <person name="Antonio M."/>
            <person name="Oren A."/>
            <person name="Chaudhuri R.R."/>
            <person name="La Ragione R."/>
            <person name="Hildebrand F."/>
            <person name="Pallen M.J."/>
        </authorList>
    </citation>
    <scope>NUCLEOTIDE SEQUENCE</scope>
    <source>
        <strain evidence="2">7318</strain>
    </source>
</reference>
<dbReference type="GO" id="GO:0005737">
    <property type="term" value="C:cytoplasm"/>
    <property type="evidence" value="ECO:0007669"/>
    <property type="project" value="TreeGrafter"/>
</dbReference>
<dbReference type="GO" id="GO:0051539">
    <property type="term" value="F:4 iron, 4 sulfur cluster binding"/>
    <property type="evidence" value="ECO:0007669"/>
    <property type="project" value="TreeGrafter"/>
</dbReference>
<dbReference type="Proteomes" id="UP000780768">
    <property type="component" value="Unassembled WGS sequence"/>
</dbReference>
<dbReference type="PANTHER" id="PTHR13932">
    <property type="entry name" value="COPROPORPHYRINIGEN III OXIDASE"/>
    <property type="match status" value="1"/>
</dbReference>
<dbReference type="RefSeq" id="WP_303995177.1">
    <property type="nucleotide sequence ID" value="NZ_CALXYC010000004.1"/>
</dbReference>
<keyword evidence="2" id="KW-0560">Oxidoreductase</keyword>
<dbReference type="InterPro" id="IPR006638">
    <property type="entry name" value="Elp3/MiaA/NifB-like_rSAM"/>
</dbReference>
<dbReference type="InterPro" id="IPR023995">
    <property type="entry name" value="HemZ"/>
</dbReference>
<dbReference type="SFLD" id="SFLDG01082">
    <property type="entry name" value="B12-binding_domain_containing"/>
    <property type="match status" value="1"/>
</dbReference>
<feature type="domain" description="Radical SAM core" evidence="1">
    <location>
        <begin position="166"/>
        <end position="405"/>
    </location>
</feature>
<dbReference type="InterPro" id="IPR023404">
    <property type="entry name" value="rSAM_horseshoe"/>
</dbReference>
<dbReference type="EMBL" id="DYVR01000065">
    <property type="protein sequence ID" value="HJF84479.1"/>
    <property type="molecule type" value="Genomic_DNA"/>
</dbReference>
<dbReference type="InterPro" id="IPR058240">
    <property type="entry name" value="rSAM_sf"/>
</dbReference>
<dbReference type="PANTHER" id="PTHR13932:SF1">
    <property type="entry name" value="OXYGEN-INDEPENDENT COPROPORPHYRINOGEN-III OXIDASE-LIKE PROTEIN HEMZ"/>
    <property type="match status" value="1"/>
</dbReference>
<dbReference type="SUPFAM" id="SSF102114">
    <property type="entry name" value="Radical SAM enzymes"/>
    <property type="match status" value="1"/>
</dbReference>
<protein>
    <submittedName>
        <fullName evidence="2">Coproporphyrinogen dehydrogenase HemZ</fullName>
        <ecNumber evidence="2">1.3.98.3</ecNumber>
    </submittedName>
</protein>
<dbReference type="GO" id="GO:0051989">
    <property type="term" value="F:coproporphyrinogen dehydrogenase activity"/>
    <property type="evidence" value="ECO:0007669"/>
    <property type="project" value="UniProtKB-EC"/>
</dbReference>
<evidence type="ECO:0000259" key="1">
    <source>
        <dbReference type="PROSITE" id="PS51918"/>
    </source>
</evidence>
<dbReference type="InterPro" id="IPR007197">
    <property type="entry name" value="rSAM"/>
</dbReference>
<dbReference type="AlphaFoldDB" id="A0A921L750"/>
<organism evidence="2 3">
    <name type="scientific">Megamonas hypermegale</name>
    <dbReference type="NCBI Taxonomy" id="158847"/>
    <lineage>
        <taxon>Bacteria</taxon>
        <taxon>Bacillati</taxon>
        <taxon>Bacillota</taxon>
        <taxon>Negativicutes</taxon>
        <taxon>Selenomonadales</taxon>
        <taxon>Selenomonadaceae</taxon>
        <taxon>Megamonas</taxon>
    </lineage>
</organism>
<dbReference type="SFLD" id="SFLDF00310">
    <property type="entry name" value="oxygen-independent_coproporphy"/>
    <property type="match status" value="1"/>
</dbReference>
<dbReference type="SFLD" id="SFLDG01065">
    <property type="entry name" value="anaerobic_coproporphyrinogen-I"/>
    <property type="match status" value="1"/>
</dbReference>
<dbReference type="PROSITE" id="PS51918">
    <property type="entry name" value="RADICAL_SAM"/>
    <property type="match status" value="1"/>
</dbReference>
<dbReference type="Gene3D" id="3.80.30.20">
    <property type="entry name" value="tm_1862 like domain"/>
    <property type="match status" value="1"/>
</dbReference>
<comment type="caution">
    <text evidence="2">The sequence shown here is derived from an EMBL/GenBank/DDBJ whole genome shotgun (WGS) entry which is preliminary data.</text>
</comment>
<gene>
    <name evidence="2" type="primary">hemZ</name>
    <name evidence="2" type="ORF">K8V65_02295</name>
</gene>
<dbReference type="SMART" id="SM00729">
    <property type="entry name" value="Elp3"/>
    <property type="match status" value="1"/>
</dbReference>
<sequence length="494" mass="55457">MIVKSFYLNSTREIIVKIVKEILVLFKVNIDENNDCADYDRLEIVNDVSEDNRCVKTVLSLHKGDAAVSFRRIGFLHADESLKAGINRLIKLNLYHIFCEDLQMKTAPWGILHGVRPTKIVHRFMENGLNRAELIARLKNDYEVTQPKAELITDIAYLQLPFLAKAADPRLISVYVGIPFCPSRCLYCSFPSSILPSRDITAQYLKTLTYEIGRIKALIDEYDFKVQSIYVGGGTPTSLSENDFDDLLALVAKTFKGDCLEEFTVEAGRPDSINLAKAKSIVKYGADRVSVNPQTMQDRTLRLIGRRHCAADIIRAFKDVRQAGINHINTDLIIGLPGENENDARDTINRVIDLQPDDITLHALALKKGSELKLIKDDIVLPDDDTVQNMAAIMTKGVTDYGLIPYYIYRQGYMSGQLENVGYSKKGSEGIYNIQIMGERQTILGVGGAATSKITYPGKRLQTSFNAKDLHTYLNSIDKYIDRRALLLKETYGG</sequence>
<dbReference type="GO" id="GO:0006779">
    <property type="term" value="P:porphyrin-containing compound biosynthetic process"/>
    <property type="evidence" value="ECO:0007669"/>
    <property type="project" value="TreeGrafter"/>
</dbReference>
<reference evidence="2" key="2">
    <citation type="submission" date="2021-09" db="EMBL/GenBank/DDBJ databases">
        <authorList>
            <person name="Gilroy R."/>
        </authorList>
    </citation>
    <scope>NUCLEOTIDE SEQUENCE</scope>
    <source>
        <strain evidence="2">7318</strain>
    </source>
</reference>
<dbReference type="EC" id="1.3.98.3" evidence="2"/>